<comment type="caution">
    <text evidence="6">The sequence shown here is derived from an EMBL/GenBank/DDBJ whole genome shotgun (WGS) entry which is preliminary data.</text>
</comment>
<dbReference type="Proteomes" id="UP000178129">
    <property type="component" value="Unassembled WGS sequence"/>
</dbReference>
<keyword evidence="1" id="KW-0479">Metal-binding</keyword>
<dbReference type="AlphaFoldDB" id="A0A1E1KZI5"/>
<proteinExistence type="predicted"/>
<reference evidence="7" key="1">
    <citation type="submission" date="2016-03" db="EMBL/GenBank/DDBJ databases">
        <authorList>
            <person name="Ploux O."/>
        </authorList>
    </citation>
    <scope>NUCLEOTIDE SEQUENCE [LARGE SCALE GENOMIC DNA]</scope>
    <source>
        <strain evidence="7">UK7</strain>
    </source>
</reference>
<dbReference type="Gene3D" id="6.10.140.2220">
    <property type="match status" value="1"/>
</dbReference>
<evidence type="ECO:0000256" key="3">
    <source>
        <dbReference type="ARBA" id="ARBA00022833"/>
    </source>
</evidence>
<protein>
    <submittedName>
        <fullName evidence="6">Uncharacterized protein</fullName>
    </submittedName>
</protein>
<evidence type="ECO:0000313" key="7">
    <source>
        <dbReference type="Proteomes" id="UP000178129"/>
    </source>
</evidence>
<dbReference type="InterPro" id="IPR002893">
    <property type="entry name" value="Znf_MYND"/>
</dbReference>
<keyword evidence="3" id="KW-0862">Zinc</keyword>
<evidence type="ECO:0000256" key="1">
    <source>
        <dbReference type="ARBA" id="ARBA00022723"/>
    </source>
</evidence>
<evidence type="ECO:0000256" key="2">
    <source>
        <dbReference type="ARBA" id="ARBA00022771"/>
    </source>
</evidence>
<dbReference type="Pfam" id="PF07929">
    <property type="entry name" value="PRiA4_ORF3"/>
    <property type="match status" value="1"/>
</dbReference>
<dbReference type="InterPro" id="IPR012912">
    <property type="entry name" value="Plasmid_pRiA4b_Orf3-like"/>
</dbReference>
<evidence type="ECO:0000259" key="4">
    <source>
        <dbReference type="Pfam" id="PF01753"/>
    </source>
</evidence>
<feature type="domain" description="Plasmid pRiA4b Orf3-like" evidence="5">
    <location>
        <begin position="66"/>
        <end position="199"/>
    </location>
</feature>
<dbReference type="GO" id="GO:0008270">
    <property type="term" value="F:zinc ion binding"/>
    <property type="evidence" value="ECO:0007669"/>
    <property type="project" value="UniProtKB-KW"/>
</dbReference>
<dbReference type="InParanoid" id="A0A1E1KZI5"/>
<sequence length="205" mass="23380">MANMLPLALMCAVCGREEQNLMRCGQCLSRINSGSECQNKDFKYHAAQCKRQNIILKVDLFPKFITKPPITRTISCPAVSNFTELHNAIQVAFGWSNKHHYAFDVFGPRESKASQSRLANPDFRIGDLNWMDEDSESEDEDWDYACFATAKDGNQTSLFEVFDDPNTQTKNVLYEDHKRGMSYGTRGDGWKHNIKLVGRADFTSY</sequence>
<organism evidence="6 7">
    <name type="scientific">Rhynchosporium graminicola</name>
    <dbReference type="NCBI Taxonomy" id="2792576"/>
    <lineage>
        <taxon>Eukaryota</taxon>
        <taxon>Fungi</taxon>
        <taxon>Dikarya</taxon>
        <taxon>Ascomycota</taxon>
        <taxon>Pezizomycotina</taxon>
        <taxon>Leotiomycetes</taxon>
        <taxon>Helotiales</taxon>
        <taxon>Ploettnerulaceae</taxon>
        <taxon>Rhynchosporium</taxon>
    </lineage>
</organism>
<keyword evidence="7" id="KW-1185">Reference proteome</keyword>
<evidence type="ECO:0000259" key="5">
    <source>
        <dbReference type="Pfam" id="PF07929"/>
    </source>
</evidence>
<dbReference type="Gene3D" id="3.10.290.30">
    <property type="entry name" value="MM3350-like"/>
    <property type="match status" value="1"/>
</dbReference>
<dbReference type="STRING" id="914237.A0A1E1KZI5"/>
<dbReference type="Pfam" id="PF01753">
    <property type="entry name" value="zf-MYND"/>
    <property type="match status" value="1"/>
</dbReference>
<dbReference type="EMBL" id="FJUW01000029">
    <property type="protein sequence ID" value="CZT03666.1"/>
    <property type="molecule type" value="Genomic_DNA"/>
</dbReference>
<accession>A0A1E1KZI5</accession>
<keyword evidence="2" id="KW-0863">Zinc-finger</keyword>
<evidence type="ECO:0000313" key="6">
    <source>
        <dbReference type="EMBL" id="CZT03666.1"/>
    </source>
</evidence>
<dbReference type="InterPro" id="IPR024047">
    <property type="entry name" value="MM3350-like_sf"/>
</dbReference>
<dbReference type="SUPFAM" id="SSF159941">
    <property type="entry name" value="MM3350-like"/>
    <property type="match status" value="1"/>
</dbReference>
<feature type="domain" description="MYND-type" evidence="4">
    <location>
        <begin position="11"/>
        <end position="49"/>
    </location>
</feature>
<gene>
    <name evidence="6" type="ORF">RCO7_07633</name>
</gene>
<name>A0A1E1KZI5_9HELO</name>
<dbReference type="SUPFAM" id="SSF144232">
    <property type="entry name" value="HIT/MYND zinc finger-like"/>
    <property type="match status" value="1"/>
</dbReference>